<sequence>MNHISEYLATENALQRTRIIRAAKFPKKVEIAAYAQIRKSLQAALSKPEFDRSGLELLADRLSTKARRETGYARDEALRCERAVRAFIETVQSTALSKLQISPAPSPLRLHQSGVRLKVTMDAAVSSETGGTVNSGGIVLLYAFSADRGPVKDRLNAMTGLLFWALEGGQMEPLPRLCLAIDLAGGEVLRASSSHIRFRQHVAESCHEIAARWETIDPPDDYDGPDWR</sequence>
<proteinExistence type="predicted"/>
<dbReference type="EMBL" id="QJJK01000007">
    <property type="protein sequence ID" value="PXW57000.1"/>
    <property type="molecule type" value="Genomic_DNA"/>
</dbReference>
<organism evidence="1 2">
    <name type="scientific">Chelatococcus asaccharovorans</name>
    <dbReference type="NCBI Taxonomy" id="28210"/>
    <lineage>
        <taxon>Bacteria</taxon>
        <taxon>Pseudomonadati</taxon>
        <taxon>Pseudomonadota</taxon>
        <taxon>Alphaproteobacteria</taxon>
        <taxon>Hyphomicrobiales</taxon>
        <taxon>Chelatococcaceae</taxon>
        <taxon>Chelatococcus</taxon>
    </lineage>
</organism>
<comment type="caution">
    <text evidence="1">The sequence shown here is derived from an EMBL/GenBank/DDBJ whole genome shotgun (WGS) entry which is preliminary data.</text>
</comment>
<protein>
    <submittedName>
        <fullName evidence="1">Uncharacterized protein</fullName>
    </submittedName>
</protein>
<keyword evidence="2" id="KW-1185">Reference proteome</keyword>
<dbReference type="Proteomes" id="UP000248021">
    <property type="component" value="Unassembled WGS sequence"/>
</dbReference>
<name>A0A2V3UEB5_9HYPH</name>
<evidence type="ECO:0000313" key="1">
    <source>
        <dbReference type="EMBL" id="PXW57000.1"/>
    </source>
</evidence>
<evidence type="ECO:0000313" key="2">
    <source>
        <dbReference type="Proteomes" id="UP000248021"/>
    </source>
</evidence>
<reference evidence="1 2" key="1">
    <citation type="submission" date="2018-05" db="EMBL/GenBank/DDBJ databases">
        <title>Genomic Encyclopedia of Type Strains, Phase IV (KMG-IV): sequencing the most valuable type-strain genomes for metagenomic binning, comparative biology and taxonomic classification.</title>
        <authorList>
            <person name="Goeker M."/>
        </authorList>
    </citation>
    <scope>NUCLEOTIDE SEQUENCE [LARGE SCALE GENOMIC DNA]</scope>
    <source>
        <strain evidence="1 2">DSM 6462</strain>
    </source>
</reference>
<dbReference type="AlphaFoldDB" id="A0A2V3UEB5"/>
<accession>A0A2V3UEB5</accession>
<gene>
    <name evidence="1" type="ORF">C7450_10737</name>
</gene>